<organism evidence="1 2">
    <name type="scientific">Xanthomonas vesicatoria</name>
    <dbReference type="NCBI Taxonomy" id="56460"/>
    <lineage>
        <taxon>Bacteria</taxon>
        <taxon>Pseudomonadati</taxon>
        <taxon>Pseudomonadota</taxon>
        <taxon>Gammaproteobacteria</taxon>
        <taxon>Lysobacterales</taxon>
        <taxon>Lysobacteraceae</taxon>
        <taxon>Xanthomonas</taxon>
    </lineage>
</organism>
<sequence>MSEANKTFAKVIANFCNFLEFSDAKVVDQDAAVQMMEQLAFELQELPDIERVLLCSDLVSESLNYEGEVADFVKNLPSSLGLNE</sequence>
<dbReference type="EMBL" id="JAJIUN010000054">
    <property type="protein sequence ID" value="MCC8622842.1"/>
    <property type="molecule type" value="Genomic_DNA"/>
</dbReference>
<evidence type="ECO:0000313" key="2">
    <source>
        <dbReference type="Proteomes" id="UP001430544"/>
    </source>
</evidence>
<dbReference type="GeneID" id="46979927"/>
<protein>
    <submittedName>
        <fullName evidence="1">Uncharacterized protein</fullName>
    </submittedName>
</protein>
<dbReference type="Proteomes" id="UP001430544">
    <property type="component" value="Unassembled WGS sequence"/>
</dbReference>
<keyword evidence="2" id="KW-1185">Reference proteome</keyword>
<dbReference type="RefSeq" id="WP_005996799.1">
    <property type="nucleotide sequence ID" value="NZ_CP018470.1"/>
</dbReference>
<reference evidence="1" key="1">
    <citation type="submission" date="2021-11" db="EMBL/GenBank/DDBJ databases">
        <title>Genome resources and taxonomic validation of 89 Xanthomonas strains.</title>
        <authorList>
            <person name="Tambong J.T."/>
        </authorList>
    </citation>
    <scope>NUCLEOTIDE SEQUENCE</scope>
    <source>
        <strain evidence="1">Bv 5-4A</strain>
    </source>
</reference>
<gene>
    <name evidence="1" type="ORF">LN473_12755</name>
</gene>
<evidence type="ECO:0000313" key="1">
    <source>
        <dbReference type="EMBL" id="MCC8622842.1"/>
    </source>
</evidence>
<proteinExistence type="predicted"/>
<accession>A0ABS8LAR0</accession>
<comment type="caution">
    <text evidence="1">The sequence shown here is derived from an EMBL/GenBank/DDBJ whole genome shotgun (WGS) entry which is preliminary data.</text>
</comment>
<name>A0ABS8LAR0_9XANT</name>